<evidence type="ECO:0000313" key="1">
    <source>
        <dbReference type="EMBL" id="MCI66600.1"/>
    </source>
</evidence>
<dbReference type="Proteomes" id="UP000265520">
    <property type="component" value="Unassembled WGS sequence"/>
</dbReference>
<organism evidence="1 2">
    <name type="scientific">Trifolium medium</name>
    <dbReference type="NCBI Taxonomy" id="97028"/>
    <lineage>
        <taxon>Eukaryota</taxon>
        <taxon>Viridiplantae</taxon>
        <taxon>Streptophyta</taxon>
        <taxon>Embryophyta</taxon>
        <taxon>Tracheophyta</taxon>
        <taxon>Spermatophyta</taxon>
        <taxon>Magnoliopsida</taxon>
        <taxon>eudicotyledons</taxon>
        <taxon>Gunneridae</taxon>
        <taxon>Pentapetalae</taxon>
        <taxon>rosids</taxon>
        <taxon>fabids</taxon>
        <taxon>Fabales</taxon>
        <taxon>Fabaceae</taxon>
        <taxon>Papilionoideae</taxon>
        <taxon>50 kb inversion clade</taxon>
        <taxon>NPAAA clade</taxon>
        <taxon>Hologalegina</taxon>
        <taxon>IRL clade</taxon>
        <taxon>Trifolieae</taxon>
        <taxon>Trifolium</taxon>
    </lineage>
</organism>
<name>A0A392U2A5_9FABA</name>
<proteinExistence type="predicted"/>
<keyword evidence="2" id="KW-1185">Reference proteome</keyword>
<accession>A0A392U2A5</accession>
<feature type="non-terminal residue" evidence="1">
    <location>
        <position position="81"/>
    </location>
</feature>
<reference evidence="1 2" key="1">
    <citation type="journal article" date="2018" name="Front. Plant Sci.">
        <title>Red Clover (Trifolium pratense) and Zigzag Clover (T. medium) - A Picture of Genomic Similarities and Differences.</title>
        <authorList>
            <person name="Dluhosova J."/>
            <person name="Istvanek J."/>
            <person name="Nedelnik J."/>
            <person name="Repkova J."/>
        </authorList>
    </citation>
    <scope>NUCLEOTIDE SEQUENCE [LARGE SCALE GENOMIC DNA]</scope>
    <source>
        <strain evidence="2">cv. 10/8</strain>
        <tissue evidence="1">Leaf</tissue>
    </source>
</reference>
<protein>
    <submittedName>
        <fullName evidence="1">Uncharacterized protein</fullName>
    </submittedName>
</protein>
<dbReference type="EMBL" id="LXQA010698444">
    <property type="protein sequence ID" value="MCI66600.1"/>
    <property type="molecule type" value="Genomic_DNA"/>
</dbReference>
<dbReference type="AlphaFoldDB" id="A0A392U2A5"/>
<sequence>QPAQPTPPPTVATSGPSLEDIVKQLAAQLAVQSAHNTQFQQTIAASINNLTTQVGQLATTMNQLQTQGSSTLPAQTIPNPN</sequence>
<feature type="non-terminal residue" evidence="1">
    <location>
        <position position="1"/>
    </location>
</feature>
<comment type="caution">
    <text evidence="1">The sequence shown here is derived from an EMBL/GenBank/DDBJ whole genome shotgun (WGS) entry which is preliminary data.</text>
</comment>
<evidence type="ECO:0000313" key="2">
    <source>
        <dbReference type="Proteomes" id="UP000265520"/>
    </source>
</evidence>